<feature type="non-terminal residue" evidence="4">
    <location>
        <position position="1"/>
    </location>
</feature>
<accession>A0A5J9SXP1</accession>
<keyword evidence="2" id="KW-0809">Transit peptide</keyword>
<evidence type="ECO:0000256" key="1">
    <source>
        <dbReference type="ARBA" id="ARBA00022737"/>
    </source>
</evidence>
<comment type="caution">
    <text evidence="4">The sequence shown here is derived from an EMBL/GenBank/DDBJ whole genome shotgun (WGS) entry which is preliminary data.</text>
</comment>
<evidence type="ECO:0000313" key="5">
    <source>
        <dbReference type="Proteomes" id="UP000324897"/>
    </source>
</evidence>
<dbReference type="PANTHER" id="PTHR47926:SF393">
    <property type="entry name" value="REPEAT-CONTAINING PROTEIN, PUTATIVE-RELATED"/>
    <property type="match status" value="1"/>
</dbReference>
<reference evidence="4 5" key="1">
    <citation type="journal article" date="2019" name="Sci. Rep.">
        <title>A high-quality genome of Eragrostis curvula grass provides insights into Poaceae evolution and supports new strategies to enhance forage quality.</title>
        <authorList>
            <person name="Carballo J."/>
            <person name="Santos B.A.C.M."/>
            <person name="Zappacosta D."/>
            <person name="Garbus I."/>
            <person name="Selva J.P."/>
            <person name="Gallo C.A."/>
            <person name="Diaz A."/>
            <person name="Albertini E."/>
            <person name="Caccamo M."/>
            <person name="Echenique V."/>
        </authorList>
    </citation>
    <scope>NUCLEOTIDE SEQUENCE [LARGE SCALE GENOMIC DNA]</scope>
    <source>
        <strain evidence="5">cv. Victoria</strain>
        <tissue evidence="4">Leaf</tissue>
    </source>
</reference>
<dbReference type="GO" id="GO:0009451">
    <property type="term" value="P:RNA modification"/>
    <property type="evidence" value="ECO:0007669"/>
    <property type="project" value="InterPro"/>
</dbReference>
<dbReference type="PANTHER" id="PTHR47926">
    <property type="entry name" value="PENTATRICOPEPTIDE REPEAT-CONTAINING PROTEIN"/>
    <property type="match status" value="1"/>
</dbReference>
<dbReference type="Gramene" id="TVU03798">
    <property type="protein sequence ID" value="TVU03798"/>
    <property type="gene ID" value="EJB05_50645"/>
</dbReference>
<dbReference type="FunFam" id="1.25.40.10:FF:000344">
    <property type="entry name" value="Pentatricopeptide repeat-containing protein"/>
    <property type="match status" value="1"/>
</dbReference>
<dbReference type="InterPro" id="IPR046960">
    <property type="entry name" value="PPR_At4g14850-like_plant"/>
</dbReference>
<name>A0A5J9SXP1_9POAL</name>
<feature type="repeat" description="PPR" evidence="3">
    <location>
        <begin position="187"/>
        <end position="221"/>
    </location>
</feature>
<dbReference type="Pfam" id="PF01535">
    <property type="entry name" value="PPR"/>
    <property type="match status" value="2"/>
</dbReference>
<dbReference type="AlphaFoldDB" id="A0A5J9SXP1"/>
<dbReference type="EMBL" id="RWGY01000140">
    <property type="protein sequence ID" value="TVU03798.1"/>
    <property type="molecule type" value="Genomic_DNA"/>
</dbReference>
<dbReference type="PROSITE" id="PS51375">
    <property type="entry name" value="PPR"/>
    <property type="match status" value="1"/>
</dbReference>
<dbReference type="InterPro" id="IPR002885">
    <property type="entry name" value="PPR_rpt"/>
</dbReference>
<dbReference type="Proteomes" id="UP000324897">
    <property type="component" value="Unassembled WGS sequence"/>
</dbReference>
<keyword evidence="1" id="KW-0677">Repeat</keyword>
<keyword evidence="5" id="KW-1185">Reference proteome</keyword>
<dbReference type="InterPro" id="IPR011990">
    <property type="entry name" value="TPR-like_helical_dom_sf"/>
</dbReference>
<evidence type="ECO:0000256" key="2">
    <source>
        <dbReference type="ARBA" id="ARBA00022946"/>
    </source>
</evidence>
<dbReference type="GO" id="GO:0003723">
    <property type="term" value="F:RNA binding"/>
    <property type="evidence" value="ECO:0007669"/>
    <property type="project" value="InterPro"/>
</dbReference>
<dbReference type="NCBIfam" id="TIGR00756">
    <property type="entry name" value="PPR"/>
    <property type="match status" value="1"/>
</dbReference>
<evidence type="ECO:0000256" key="3">
    <source>
        <dbReference type="PROSITE-ProRule" id="PRU00708"/>
    </source>
</evidence>
<evidence type="ECO:0000313" key="4">
    <source>
        <dbReference type="EMBL" id="TVU03798.1"/>
    </source>
</evidence>
<dbReference type="Gene3D" id="1.25.40.10">
    <property type="entry name" value="Tetratricopeptide repeat domain"/>
    <property type="match status" value="1"/>
</dbReference>
<protein>
    <recommendedName>
        <fullName evidence="6">Pentacotripeptide-repeat region of PRORP domain-containing protein</fullName>
    </recommendedName>
</protein>
<organism evidence="4 5">
    <name type="scientific">Eragrostis curvula</name>
    <name type="common">weeping love grass</name>
    <dbReference type="NCBI Taxonomy" id="38414"/>
    <lineage>
        <taxon>Eukaryota</taxon>
        <taxon>Viridiplantae</taxon>
        <taxon>Streptophyta</taxon>
        <taxon>Embryophyta</taxon>
        <taxon>Tracheophyta</taxon>
        <taxon>Spermatophyta</taxon>
        <taxon>Magnoliopsida</taxon>
        <taxon>Liliopsida</taxon>
        <taxon>Poales</taxon>
        <taxon>Poaceae</taxon>
        <taxon>PACMAD clade</taxon>
        <taxon>Chloridoideae</taxon>
        <taxon>Eragrostideae</taxon>
        <taxon>Eragrostidinae</taxon>
        <taxon>Eragrostis</taxon>
    </lineage>
</organism>
<proteinExistence type="predicted"/>
<dbReference type="OrthoDB" id="426361at2759"/>
<sequence length="293" mass="30708">MQPPAAPLAAVAGRLPRRPNLSLLADRCATPRALARIHAAMIVCGRLADDNFAASRLLAAYAALSPDPAAAVLALLGSLTCAPNSFMLNTTLQTLASSPDPAAAFPFFARLRATGAISPGRHTFPFLLKAAARLPAPLPVAGQLHALAVRHGVHLDAYVANGLVRAYSVAGRLRAARRVFDDVPDRNAPLYTTMVSAYAQNGRHQEAIAAFDEMLREGFEPGGAALASVLSACARSASGGLEMGRRVHDIMEVRGMTAPLGVVLGTALVDMYAKNGAIREALEEERLDGLNGC</sequence>
<evidence type="ECO:0008006" key="6">
    <source>
        <dbReference type="Google" id="ProtNLM"/>
    </source>
</evidence>
<gene>
    <name evidence="4" type="ORF">EJB05_50645</name>
</gene>